<evidence type="ECO:0000256" key="1">
    <source>
        <dbReference type="SAM" id="Coils"/>
    </source>
</evidence>
<protein>
    <submittedName>
        <fullName evidence="2">Uncharacterized protein</fullName>
    </submittedName>
</protein>
<dbReference type="EMBL" id="BGPR01031470">
    <property type="protein sequence ID" value="GBO04587.1"/>
    <property type="molecule type" value="Genomic_DNA"/>
</dbReference>
<proteinExistence type="predicted"/>
<evidence type="ECO:0000313" key="3">
    <source>
        <dbReference type="Proteomes" id="UP000499080"/>
    </source>
</evidence>
<reference evidence="2 3" key="1">
    <citation type="journal article" date="2019" name="Sci. Rep.">
        <title>Orb-weaving spider Araneus ventricosus genome elucidates the spidroin gene catalogue.</title>
        <authorList>
            <person name="Kono N."/>
            <person name="Nakamura H."/>
            <person name="Ohtoshi R."/>
            <person name="Moran D.A.P."/>
            <person name="Shinohara A."/>
            <person name="Yoshida Y."/>
            <person name="Fujiwara M."/>
            <person name="Mori M."/>
            <person name="Tomita M."/>
            <person name="Arakawa K."/>
        </authorList>
    </citation>
    <scope>NUCLEOTIDE SEQUENCE [LARGE SCALE GENOMIC DNA]</scope>
</reference>
<sequence length="92" mass="10803">MSTMHRETSRAAVFRKESELAKLRSALLSEENKVMALTLEKPNLNDELKKRKKELESQREALSVKEEQEKLIAEELKVKKIETEKYIKVFLL</sequence>
<comment type="caution">
    <text evidence="2">The sequence shown here is derived from an EMBL/GenBank/DDBJ whole genome shotgun (WGS) entry which is preliminary data.</text>
</comment>
<organism evidence="2 3">
    <name type="scientific">Araneus ventricosus</name>
    <name type="common">Orbweaver spider</name>
    <name type="synonym">Epeira ventricosa</name>
    <dbReference type="NCBI Taxonomy" id="182803"/>
    <lineage>
        <taxon>Eukaryota</taxon>
        <taxon>Metazoa</taxon>
        <taxon>Ecdysozoa</taxon>
        <taxon>Arthropoda</taxon>
        <taxon>Chelicerata</taxon>
        <taxon>Arachnida</taxon>
        <taxon>Araneae</taxon>
        <taxon>Araneomorphae</taxon>
        <taxon>Entelegynae</taxon>
        <taxon>Araneoidea</taxon>
        <taxon>Araneidae</taxon>
        <taxon>Araneus</taxon>
    </lineage>
</organism>
<accession>A0A4Y2TZ17</accession>
<name>A0A4Y2TZ17_ARAVE</name>
<evidence type="ECO:0000313" key="2">
    <source>
        <dbReference type="EMBL" id="GBO04587.1"/>
    </source>
</evidence>
<gene>
    <name evidence="2" type="ORF">AVEN_232147_1</name>
</gene>
<keyword evidence="3" id="KW-1185">Reference proteome</keyword>
<dbReference type="Proteomes" id="UP000499080">
    <property type="component" value="Unassembled WGS sequence"/>
</dbReference>
<feature type="coiled-coil region" evidence="1">
    <location>
        <begin position="20"/>
        <end position="84"/>
    </location>
</feature>
<keyword evidence="1" id="KW-0175">Coiled coil</keyword>
<dbReference type="AlphaFoldDB" id="A0A4Y2TZ17"/>